<gene>
    <name evidence="7" type="ORF">H8R02_16410</name>
</gene>
<sequence>MNALTQPANAAADFEPLMRRHNRRLYRVARSLLRNDAEAEDALQEAYLHAFRSLADFRGDAQLATWLTRIVVNECMTRLRKSARRDNIVPIVSADARTADGEEAMPETPSGIDEDTPDRAVQRAQLRQLLERRIDELPQDFRAVFVMRAVEELSVEETAACLGIAEATVRTRLFRARGMLRERIAQEIDMAERDAFGFDGERCDRIVARVLERLAG</sequence>
<dbReference type="PANTHER" id="PTHR43133">
    <property type="entry name" value="RNA POLYMERASE ECF-TYPE SIGMA FACTO"/>
    <property type="match status" value="1"/>
</dbReference>
<dbReference type="GO" id="GO:0003677">
    <property type="term" value="F:DNA binding"/>
    <property type="evidence" value="ECO:0007669"/>
    <property type="project" value="InterPro"/>
</dbReference>
<evidence type="ECO:0000313" key="7">
    <source>
        <dbReference type="EMBL" id="MBC5766052.1"/>
    </source>
</evidence>
<dbReference type="InterPro" id="IPR039425">
    <property type="entry name" value="RNA_pol_sigma-70-like"/>
</dbReference>
<dbReference type="SUPFAM" id="SSF88946">
    <property type="entry name" value="Sigma2 domain of RNA polymerase sigma factors"/>
    <property type="match status" value="1"/>
</dbReference>
<dbReference type="GO" id="GO:0016987">
    <property type="term" value="F:sigma factor activity"/>
    <property type="evidence" value="ECO:0007669"/>
    <property type="project" value="UniProtKB-KW"/>
</dbReference>
<evidence type="ECO:0000256" key="3">
    <source>
        <dbReference type="ARBA" id="ARBA00023082"/>
    </source>
</evidence>
<dbReference type="Gene3D" id="1.10.1740.10">
    <property type="match status" value="1"/>
</dbReference>
<dbReference type="Gene3D" id="1.10.10.10">
    <property type="entry name" value="Winged helix-like DNA-binding domain superfamily/Winged helix DNA-binding domain"/>
    <property type="match status" value="1"/>
</dbReference>
<comment type="similarity">
    <text evidence="1">Belongs to the sigma-70 factor family. ECF subfamily.</text>
</comment>
<dbReference type="AlphaFoldDB" id="A0A923MBK6"/>
<keyword evidence="2" id="KW-0805">Transcription regulation</keyword>
<evidence type="ECO:0000256" key="4">
    <source>
        <dbReference type="ARBA" id="ARBA00023163"/>
    </source>
</evidence>
<evidence type="ECO:0000256" key="1">
    <source>
        <dbReference type="ARBA" id="ARBA00010641"/>
    </source>
</evidence>
<dbReference type="GO" id="GO:0006352">
    <property type="term" value="P:DNA-templated transcription initiation"/>
    <property type="evidence" value="ECO:0007669"/>
    <property type="project" value="InterPro"/>
</dbReference>
<dbReference type="InterPro" id="IPR013325">
    <property type="entry name" value="RNA_pol_sigma_r2"/>
</dbReference>
<accession>A0A923MBK6</accession>
<dbReference type="EMBL" id="JACORU010000005">
    <property type="protein sequence ID" value="MBC5766052.1"/>
    <property type="molecule type" value="Genomic_DNA"/>
</dbReference>
<dbReference type="RefSeq" id="WP_187082512.1">
    <property type="nucleotide sequence ID" value="NZ_JACORU010000005.1"/>
</dbReference>
<name>A0A923MBK6_9BURK</name>
<dbReference type="CDD" id="cd06171">
    <property type="entry name" value="Sigma70_r4"/>
    <property type="match status" value="1"/>
</dbReference>
<comment type="caution">
    <text evidence="7">The sequence shown here is derived from an EMBL/GenBank/DDBJ whole genome shotgun (WGS) entry which is preliminary data.</text>
</comment>
<evidence type="ECO:0000256" key="2">
    <source>
        <dbReference type="ARBA" id="ARBA00023015"/>
    </source>
</evidence>
<feature type="domain" description="RNA polymerase sigma factor 70 region 4 type 2" evidence="6">
    <location>
        <begin position="128"/>
        <end position="178"/>
    </location>
</feature>
<feature type="domain" description="RNA polymerase sigma-70 region 2" evidence="5">
    <location>
        <begin position="17"/>
        <end position="85"/>
    </location>
</feature>
<dbReference type="InterPro" id="IPR014284">
    <property type="entry name" value="RNA_pol_sigma-70_dom"/>
</dbReference>
<dbReference type="Proteomes" id="UP000596827">
    <property type="component" value="Unassembled WGS sequence"/>
</dbReference>
<organism evidence="7 8">
    <name type="scientific">Ramlibacter albus</name>
    <dbReference type="NCBI Taxonomy" id="2079448"/>
    <lineage>
        <taxon>Bacteria</taxon>
        <taxon>Pseudomonadati</taxon>
        <taxon>Pseudomonadota</taxon>
        <taxon>Betaproteobacteria</taxon>
        <taxon>Burkholderiales</taxon>
        <taxon>Comamonadaceae</taxon>
        <taxon>Ramlibacter</taxon>
    </lineage>
</organism>
<dbReference type="InterPro" id="IPR013249">
    <property type="entry name" value="RNA_pol_sigma70_r4_t2"/>
</dbReference>
<keyword evidence="4" id="KW-0804">Transcription</keyword>
<dbReference type="SUPFAM" id="SSF88659">
    <property type="entry name" value="Sigma3 and sigma4 domains of RNA polymerase sigma factors"/>
    <property type="match status" value="1"/>
</dbReference>
<keyword evidence="8" id="KW-1185">Reference proteome</keyword>
<dbReference type="InterPro" id="IPR013324">
    <property type="entry name" value="RNA_pol_sigma_r3/r4-like"/>
</dbReference>
<dbReference type="InterPro" id="IPR036388">
    <property type="entry name" value="WH-like_DNA-bd_sf"/>
</dbReference>
<keyword evidence="3" id="KW-0731">Sigma factor</keyword>
<protein>
    <submittedName>
        <fullName evidence="7">RNA polymerase sigma factor</fullName>
    </submittedName>
</protein>
<evidence type="ECO:0000313" key="8">
    <source>
        <dbReference type="Proteomes" id="UP000596827"/>
    </source>
</evidence>
<dbReference type="NCBIfam" id="NF008888">
    <property type="entry name" value="PRK11922.1"/>
    <property type="match status" value="1"/>
</dbReference>
<dbReference type="InterPro" id="IPR007627">
    <property type="entry name" value="RNA_pol_sigma70_r2"/>
</dbReference>
<dbReference type="PANTHER" id="PTHR43133:SF51">
    <property type="entry name" value="RNA POLYMERASE SIGMA FACTOR"/>
    <property type="match status" value="1"/>
</dbReference>
<reference evidence="7" key="1">
    <citation type="submission" date="2020-08" db="EMBL/GenBank/DDBJ databases">
        <title>Ramlibacter sp. GTP1 16S ribosomal RNA gene genome sequencing and assembly.</title>
        <authorList>
            <person name="Kang M."/>
        </authorList>
    </citation>
    <scope>NUCLEOTIDE SEQUENCE</scope>
    <source>
        <strain evidence="7">GTP1</strain>
    </source>
</reference>
<dbReference type="Pfam" id="PF04542">
    <property type="entry name" value="Sigma70_r2"/>
    <property type="match status" value="1"/>
</dbReference>
<dbReference type="NCBIfam" id="TIGR02937">
    <property type="entry name" value="sigma70-ECF"/>
    <property type="match status" value="1"/>
</dbReference>
<proteinExistence type="inferred from homology"/>
<dbReference type="Pfam" id="PF08281">
    <property type="entry name" value="Sigma70_r4_2"/>
    <property type="match status" value="1"/>
</dbReference>
<evidence type="ECO:0000259" key="5">
    <source>
        <dbReference type="Pfam" id="PF04542"/>
    </source>
</evidence>
<evidence type="ECO:0000259" key="6">
    <source>
        <dbReference type="Pfam" id="PF08281"/>
    </source>
</evidence>